<dbReference type="InterPro" id="IPR032675">
    <property type="entry name" value="LRR_dom_sf"/>
</dbReference>
<evidence type="ECO:0000259" key="1">
    <source>
        <dbReference type="SMART" id="SM00579"/>
    </source>
</evidence>
<dbReference type="InterPro" id="IPR050232">
    <property type="entry name" value="FBL13/AtMIF1-like"/>
</dbReference>
<accession>A0A803KVD7</accession>
<protein>
    <recommendedName>
        <fullName evidence="1">FBD domain-containing protein</fullName>
    </recommendedName>
</protein>
<dbReference type="Pfam" id="PF24758">
    <property type="entry name" value="LRR_At5g56370"/>
    <property type="match status" value="1"/>
</dbReference>
<evidence type="ECO:0000313" key="3">
    <source>
        <dbReference type="Proteomes" id="UP000596660"/>
    </source>
</evidence>
<dbReference type="AlphaFoldDB" id="A0A803KVD7"/>
<proteinExistence type="predicted"/>
<dbReference type="Proteomes" id="UP000596660">
    <property type="component" value="Unplaced"/>
</dbReference>
<dbReference type="Pfam" id="PF08387">
    <property type="entry name" value="FBD"/>
    <property type="match status" value="1"/>
</dbReference>
<reference evidence="2" key="2">
    <citation type="submission" date="2021-03" db="UniProtKB">
        <authorList>
            <consortium name="EnsemblPlants"/>
        </authorList>
    </citation>
    <scope>IDENTIFICATION</scope>
</reference>
<dbReference type="PANTHER" id="PTHR31900">
    <property type="entry name" value="F-BOX/RNI SUPERFAMILY PROTEIN-RELATED"/>
    <property type="match status" value="1"/>
</dbReference>
<dbReference type="InterPro" id="IPR006566">
    <property type="entry name" value="FBD"/>
</dbReference>
<dbReference type="PANTHER" id="PTHR31900:SF27">
    <property type="entry name" value="FBD DOMAIN-CONTAINING PROTEIN"/>
    <property type="match status" value="1"/>
</dbReference>
<evidence type="ECO:0000313" key="2">
    <source>
        <dbReference type="EnsemblPlants" id="AUR62002995-RA:cds"/>
    </source>
</evidence>
<dbReference type="EnsemblPlants" id="AUR62002995-RA">
    <property type="protein sequence ID" value="AUR62002995-RA:cds"/>
    <property type="gene ID" value="AUR62002995"/>
</dbReference>
<organism evidence="2 3">
    <name type="scientific">Chenopodium quinoa</name>
    <name type="common">Quinoa</name>
    <dbReference type="NCBI Taxonomy" id="63459"/>
    <lineage>
        <taxon>Eukaryota</taxon>
        <taxon>Viridiplantae</taxon>
        <taxon>Streptophyta</taxon>
        <taxon>Embryophyta</taxon>
        <taxon>Tracheophyta</taxon>
        <taxon>Spermatophyta</taxon>
        <taxon>Magnoliopsida</taxon>
        <taxon>eudicotyledons</taxon>
        <taxon>Gunneridae</taxon>
        <taxon>Pentapetalae</taxon>
        <taxon>Caryophyllales</taxon>
        <taxon>Chenopodiaceae</taxon>
        <taxon>Chenopodioideae</taxon>
        <taxon>Atripliceae</taxon>
        <taxon>Chenopodium</taxon>
    </lineage>
</organism>
<feature type="domain" description="FBD" evidence="1">
    <location>
        <begin position="248"/>
        <end position="320"/>
    </location>
</feature>
<name>A0A803KVD7_CHEQI</name>
<dbReference type="SUPFAM" id="SSF52047">
    <property type="entry name" value="RNI-like"/>
    <property type="match status" value="1"/>
</dbReference>
<reference evidence="2" key="1">
    <citation type="journal article" date="2017" name="Nature">
        <title>The genome of Chenopodium quinoa.</title>
        <authorList>
            <person name="Jarvis D.E."/>
            <person name="Ho Y.S."/>
            <person name="Lightfoot D.J."/>
            <person name="Schmoeckel S.M."/>
            <person name="Li B."/>
            <person name="Borm T.J.A."/>
            <person name="Ohyanagi H."/>
            <person name="Mineta K."/>
            <person name="Michell C.T."/>
            <person name="Saber N."/>
            <person name="Kharbatia N.M."/>
            <person name="Rupper R.R."/>
            <person name="Sharp A.R."/>
            <person name="Dally N."/>
            <person name="Boughton B.A."/>
            <person name="Woo Y.H."/>
            <person name="Gao G."/>
            <person name="Schijlen E.G.W.M."/>
            <person name="Guo X."/>
            <person name="Momin A.A."/>
            <person name="Negrao S."/>
            <person name="Al-Babili S."/>
            <person name="Gehring C."/>
            <person name="Roessner U."/>
            <person name="Jung C."/>
            <person name="Murphy K."/>
            <person name="Arold S.T."/>
            <person name="Gojobori T."/>
            <person name="van der Linden C.G."/>
            <person name="van Loo E.N."/>
            <person name="Jellen E.N."/>
            <person name="Maughan P.J."/>
            <person name="Tester M."/>
        </authorList>
    </citation>
    <scope>NUCLEOTIDE SEQUENCE [LARGE SCALE GENOMIC DNA]</scope>
    <source>
        <strain evidence="2">cv. PI 614886</strain>
    </source>
</reference>
<sequence>MLYIPYWFPRETYKWVRYVYANDVKELTLKYSSNLRKNLPECLFTCSGLTQLTLIQCTLLSLPTSFKGFPCLIYLYLEARYGLDKTCVDANVLETLISKCPKLEILRLVISENGCLTIHAPKLKKLFVSGYLDSLRLKGTTALNTLGLAIDLAFGRNEIFNCFANIENLVLIGSFGVEFIIQYMCTKTIPKEFGQLRTLNLECIQLNSYNMSFVLNLLTSSSLLERLSINAKENTKVIDDHSLQIECCYILECLRYAQLLDISGSSGKLQLLKYILAHSPVLEEMTIELSTNLRTKEKFKFATEAMRYRRASPNAEIIIKAE</sequence>
<dbReference type="Gene3D" id="3.80.10.10">
    <property type="entry name" value="Ribonuclease Inhibitor"/>
    <property type="match status" value="1"/>
</dbReference>
<dbReference type="SMART" id="SM00579">
    <property type="entry name" value="FBD"/>
    <property type="match status" value="1"/>
</dbReference>
<dbReference type="OMA" id="VKICATE"/>
<dbReference type="Gramene" id="AUR62002995-RA">
    <property type="protein sequence ID" value="AUR62002995-RA:cds"/>
    <property type="gene ID" value="AUR62002995"/>
</dbReference>
<dbReference type="InterPro" id="IPR055411">
    <property type="entry name" value="LRR_FXL15/At3g58940/PEG3-like"/>
</dbReference>
<keyword evidence="3" id="KW-1185">Reference proteome</keyword>